<keyword evidence="3" id="KW-0678">Repressor</keyword>
<evidence type="ECO:0000256" key="7">
    <source>
        <dbReference type="ARBA" id="ARBA00024739"/>
    </source>
</evidence>
<evidence type="ECO:0000256" key="9">
    <source>
        <dbReference type="SAM" id="MobiDB-lite"/>
    </source>
</evidence>
<dbReference type="EMBL" id="JACHHO010000006">
    <property type="protein sequence ID" value="MBB5205945.1"/>
    <property type="molecule type" value="Genomic_DNA"/>
</dbReference>
<evidence type="ECO:0000256" key="2">
    <source>
        <dbReference type="ARBA" id="ARBA00017823"/>
    </source>
</evidence>
<keyword evidence="12" id="KW-1185">Reference proteome</keyword>
<dbReference type="Proteomes" id="UP000554837">
    <property type="component" value="Unassembled WGS sequence"/>
</dbReference>
<evidence type="ECO:0000256" key="1">
    <source>
        <dbReference type="ARBA" id="ARBA00005322"/>
    </source>
</evidence>
<dbReference type="SUPFAM" id="SSF101498">
    <property type="entry name" value="Anti-sigma factor FlgM"/>
    <property type="match status" value="1"/>
</dbReference>
<evidence type="ECO:0000256" key="6">
    <source>
        <dbReference type="ARBA" id="ARBA00023163"/>
    </source>
</evidence>
<comment type="function">
    <text evidence="7">Responsible for the coupling of flagellin expression to flagellar assembly by preventing expression of the flagellin genes when a component of the middle class of proteins is defective. It negatively regulates flagellar genes by inhibiting the activity of FliA by directly binding to FliA.</text>
</comment>
<keyword evidence="11" id="KW-0282">Flagellum</keyword>
<feature type="compositionally biased region" description="Polar residues" evidence="9">
    <location>
        <begin position="1"/>
        <end position="15"/>
    </location>
</feature>
<evidence type="ECO:0000259" key="10">
    <source>
        <dbReference type="Pfam" id="PF04316"/>
    </source>
</evidence>
<dbReference type="NCBIfam" id="TIGR03824">
    <property type="entry name" value="FlgM_jcvi"/>
    <property type="match status" value="1"/>
</dbReference>
<comment type="similarity">
    <text evidence="1">Belongs to the FlgM family.</text>
</comment>
<proteinExistence type="inferred from homology"/>
<evidence type="ECO:0000256" key="5">
    <source>
        <dbReference type="ARBA" id="ARBA00023015"/>
    </source>
</evidence>
<dbReference type="InterPro" id="IPR007412">
    <property type="entry name" value="FlgM"/>
</dbReference>
<accession>A0A840S694</accession>
<keyword evidence="4" id="KW-1005">Bacterial flagellum biogenesis</keyword>
<dbReference type="InterPro" id="IPR031316">
    <property type="entry name" value="FlgM_C"/>
</dbReference>
<dbReference type="RefSeq" id="WP_175423575.1">
    <property type="nucleotide sequence ID" value="NZ_CP040709.1"/>
</dbReference>
<keyword evidence="5" id="KW-0805">Transcription regulation</keyword>
<organism evidence="11 12">
    <name type="scientific">Inhella inkyongensis</name>
    <dbReference type="NCBI Taxonomy" id="392593"/>
    <lineage>
        <taxon>Bacteria</taxon>
        <taxon>Pseudomonadati</taxon>
        <taxon>Pseudomonadota</taxon>
        <taxon>Betaproteobacteria</taxon>
        <taxon>Burkholderiales</taxon>
        <taxon>Sphaerotilaceae</taxon>
        <taxon>Inhella</taxon>
    </lineage>
</organism>
<comment type="caution">
    <text evidence="11">The sequence shown here is derived from an EMBL/GenBank/DDBJ whole genome shotgun (WGS) entry which is preliminary data.</text>
</comment>
<keyword evidence="11" id="KW-0969">Cilium</keyword>
<dbReference type="GO" id="GO:0044781">
    <property type="term" value="P:bacterial-type flagellum organization"/>
    <property type="evidence" value="ECO:0007669"/>
    <property type="project" value="UniProtKB-KW"/>
</dbReference>
<evidence type="ECO:0000313" key="11">
    <source>
        <dbReference type="EMBL" id="MBB5205945.1"/>
    </source>
</evidence>
<evidence type="ECO:0000256" key="8">
    <source>
        <dbReference type="ARBA" id="ARBA00030117"/>
    </source>
</evidence>
<evidence type="ECO:0000313" key="12">
    <source>
        <dbReference type="Proteomes" id="UP000554837"/>
    </source>
</evidence>
<protein>
    <recommendedName>
        <fullName evidence="2">Negative regulator of flagellin synthesis</fullName>
    </recommendedName>
    <alternativeName>
        <fullName evidence="8">Anti-sigma-28 factor</fullName>
    </alternativeName>
</protein>
<dbReference type="GO" id="GO:0045892">
    <property type="term" value="P:negative regulation of DNA-templated transcription"/>
    <property type="evidence" value="ECO:0007669"/>
    <property type="project" value="InterPro"/>
</dbReference>
<sequence>MEVGNNPNRPVQSPAQDRAARPELSPQAGRVAAPAVQPNQTGARAEPVNANPPASAQVALSNSAVQLLSGGDEQESFDTQKVERLSREIEEGRFEVNAEAVADRLIASTRELQPRGPSES</sequence>
<dbReference type="InterPro" id="IPR035890">
    <property type="entry name" value="Anti-sigma-28_factor_FlgM_sf"/>
</dbReference>
<feature type="region of interest" description="Disordered" evidence="9">
    <location>
        <begin position="1"/>
        <end position="57"/>
    </location>
</feature>
<dbReference type="AlphaFoldDB" id="A0A840S694"/>
<evidence type="ECO:0000256" key="3">
    <source>
        <dbReference type="ARBA" id="ARBA00022491"/>
    </source>
</evidence>
<reference evidence="11 12" key="1">
    <citation type="submission" date="2020-08" db="EMBL/GenBank/DDBJ databases">
        <title>Genomic Encyclopedia of Type Strains, Phase IV (KMG-IV): sequencing the most valuable type-strain genomes for metagenomic binning, comparative biology and taxonomic classification.</title>
        <authorList>
            <person name="Goeker M."/>
        </authorList>
    </citation>
    <scope>NUCLEOTIDE SEQUENCE [LARGE SCALE GENOMIC DNA]</scope>
    <source>
        <strain evidence="11 12">DSM 23958</strain>
    </source>
</reference>
<feature type="domain" description="Anti-sigma-28 factor FlgM C-terminal" evidence="10">
    <location>
        <begin position="57"/>
        <end position="106"/>
    </location>
</feature>
<evidence type="ECO:0000256" key="4">
    <source>
        <dbReference type="ARBA" id="ARBA00022795"/>
    </source>
</evidence>
<name>A0A840S694_9BURK</name>
<gene>
    <name evidence="11" type="ORF">HNQ51_003276</name>
</gene>
<keyword evidence="6" id="KW-0804">Transcription</keyword>
<dbReference type="Pfam" id="PF04316">
    <property type="entry name" value="FlgM"/>
    <property type="match status" value="1"/>
</dbReference>
<keyword evidence="11" id="KW-0966">Cell projection</keyword>